<feature type="transmembrane region" description="Helical" evidence="1">
    <location>
        <begin position="231"/>
        <end position="256"/>
    </location>
</feature>
<feature type="transmembrane region" description="Helical" evidence="1">
    <location>
        <begin position="188"/>
        <end position="210"/>
    </location>
</feature>
<gene>
    <name evidence="2" type="ORF">HYPSUDRAFT_789387</name>
</gene>
<dbReference type="OrthoDB" id="3267806at2759"/>
<keyword evidence="1" id="KW-0472">Membrane</keyword>
<dbReference type="STRING" id="945553.A0A0D2MVA0"/>
<protein>
    <recommendedName>
        <fullName evidence="4">G-protein coupled receptors family 3 profile domain-containing protein</fullName>
    </recommendedName>
</protein>
<keyword evidence="1" id="KW-0812">Transmembrane</keyword>
<feature type="transmembrane region" description="Helical" evidence="1">
    <location>
        <begin position="45"/>
        <end position="69"/>
    </location>
</feature>
<evidence type="ECO:0000313" key="3">
    <source>
        <dbReference type="Proteomes" id="UP000054270"/>
    </source>
</evidence>
<feature type="transmembrane region" description="Helical" evidence="1">
    <location>
        <begin position="127"/>
        <end position="145"/>
    </location>
</feature>
<reference evidence="3" key="1">
    <citation type="submission" date="2014-04" db="EMBL/GenBank/DDBJ databases">
        <title>Evolutionary Origins and Diversification of the Mycorrhizal Mutualists.</title>
        <authorList>
            <consortium name="DOE Joint Genome Institute"/>
            <consortium name="Mycorrhizal Genomics Consortium"/>
            <person name="Kohler A."/>
            <person name="Kuo A."/>
            <person name="Nagy L.G."/>
            <person name="Floudas D."/>
            <person name="Copeland A."/>
            <person name="Barry K.W."/>
            <person name="Cichocki N."/>
            <person name="Veneault-Fourrey C."/>
            <person name="LaButti K."/>
            <person name="Lindquist E.A."/>
            <person name="Lipzen A."/>
            <person name="Lundell T."/>
            <person name="Morin E."/>
            <person name="Murat C."/>
            <person name="Riley R."/>
            <person name="Ohm R."/>
            <person name="Sun H."/>
            <person name="Tunlid A."/>
            <person name="Henrissat B."/>
            <person name="Grigoriev I.V."/>
            <person name="Hibbett D.S."/>
            <person name="Martin F."/>
        </authorList>
    </citation>
    <scope>NUCLEOTIDE SEQUENCE [LARGE SCALE GENOMIC DNA]</scope>
    <source>
        <strain evidence="3">FD-334 SS-4</strain>
    </source>
</reference>
<sequence length="316" mass="34575">MAILVVQLYLHKALRSPLTGLPCGLPSAMGDMLIPGSNRLLEMRMIGTILSSMAFGVALILAVACLVALFKSRSSLHYSRLQFYCLSTYVVTMLAISIFSITENGLSLFGLTFHGKQPFHLKSGSPISLPLAIWGADGFMLWRCVILYQDVPRIPRIALRCLVGFFAVKVLVLGILAFVPILGFVDSIILIALTTATNLIVLSLIVIRLIQHQTYLHKVLGVEETQSPYSVLMNMCLESSAMIVVVGITCIVAAIGDPNNADAIQIPLLPMPQICVISPLLIVYRVAEGRAATVKRSTIMDLEPLRFRSQRSEYSV</sequence>
<feature type="transmembrane region" description="Helical" evidence="1">
    <location>
        <begin position="157"/>
        <end position="182"/>
    </location>
</feature>
<accession>A0A0D2MVA0</accession>
<dbReference type="EMBL" id="KN817522">
    <property type="protein sequence ID" value="KJA27933.1"/>
    <property type="molecule type" value="Genomic_DNA"/>
</dbReference>
<feature type="transmembrane region" description="Helical" evidence="1">
    <location>
        <begin position="268"/>
        <end position="287"/>
    </location>
</feature>
<keyword evidence="3" id="KW-1185">Reference proteome</keyword>
<organism evidence="2 3">
    <name type="scientific">Hypholoma sublateritium (strain FD-334 SS-4)</name>
    <dbReference type="NCBI Taxonomy" id="945553"/>
    <lineage>
        <taxon>Eukaryota</taxon>
        <taxon>Fungi</taxon>
        <taxon>Dikarya</taxon>
        <taxon>Basidiomycota</taxon>
        <taxon>Agaricomycotina</taxon>
        <taxon>Agaricomycetes</taxon>
        <taxon>Agaricomycetidae</taxon>
        <taxon>Agaricales</taxon>
        <taxon>Agaricineae</taxon>
        <taxon>Strophariaceae</taxon>
        <taxon>Hypholoma</taxon>
    </lineage>
</organism>
<proteinExistence type="predicted"/>
<evidence type="ECO:0008006" key="4">
    <source>
        <dbReference type="Google" id="ProtNLM"/>
    </source>
</evidence>
<evidence type="ECO:0000256" key="1">
    <source>
        <dbReference type="SAM" id="Phobius"/>
    </source>
</evidence>
<name>A0A0D2MVA0_HYPSF</name>
<dbReference type="AlphaFoldDB" id="A0A0D2MVA0"/>
<keyword evidence="1" id="KW-1133">Transmembrane helix</keyword>
<dbReference type="Proteomes" id="UP000054270">
    <property type="component" value="Unassembled WGS sequence"/>
</dbReference>
<evidence type="ECO:0000313" key="2">
    <source>
        <dbReference type="EMBL" id="KJA27933.1"/>
    </source>
</evidence>
<feature type="transmembrane region" description="Helical" evidence="1">
    <location>
        <begin position="81"/>
        <end position="101"/>
    </location>
</feature>